<dbReference type="EMBL" id="JAGIOB010000001">
    <property type="protein sequence ID" value="MBP2417047.1"/>
    <property type="molecule type" value="Genomic_DNA"/>
</dbReference>
<gene>
    <name evidence="1" type="ORF">JOF54_001969</name>
</gene>
<comment type="caution">
    <text evidence="1">The sequence shown here is derived from an EMBL/GenBank/DDBJ whole genome shotgun (WGS) entry which is preliminary data.</text>
</comment>
<name>A0ABS4Z7L5_9ACTN</name>
<evidence type="ECO:0000313" key="2">
    <source>
        <dbReference type="Proteomes" id="UP000758168"/>
    </source>
</evidence>
<organism evidence="1 2">
    <name type="scientific">Microlunatus capsulatus</name>
    <dbReference type="NCBI Taxonomy" id="99117"/>
    <lineage>
        <taxon>Bacteria</taxon>
        <taxon>Bacillati</taxon>
        <taxon>Actinomycetota</taxon>
        <taxon>Actinomycetes</taxon>
        <taxon>Propionibacteriales</taxon>
        <taxon>Propionibacteriaceae</taxon>
        <taxon>Microlunatus</taxon>
    </lineage>
</organism>
<accession>A0ABS4Z7L5</accession>
<reference evidence="1 2" key="1">
    <citation type="submission" date="2021-03" db="EMBL/GenBank/DDBJ databases">
        <title>Sequencing the genomes of 1000 actinobacteria strains.</title>
        <authorList>
            <person name="Klenk H.-P."/>
        </authorList>
    </citation>
    <scope>NUCLEOTIDE SEQUENCE [LARGE SCALE GENOMIC DNA]</scope>
    <source>
        <strain evidence="1 2">DSM 12936</strain>
    </source>
</reference>
<evidence type="ECO:0000313" key="1">
    <source>
        <dbReference type="EMBL" id="MBP2417047.1"/>
    </source>
</evidence>
<proteinExistence type="predicted"/>
<dbReference type="Proteomes" id="UP000758168">
    <property type="component" value="Unassembled WGS sequence"/>
</dbReference>
<keyword evidence="2" id="KW-1185">Reference proteome</keyword>
<dbReference type="RefSeq" id="WP_210055213.1">
    <property type="nucleotide sequence ID" value="NZ_BAAAMH010000004.1"/>
</dbReference>
<sequence>MTGFLLLLLLLTALVLALEVRHRRADEALQRRVRAAAGPGERPWWPPGPVVRRS</sequence>
<protein>
    <submittedName>
        <fullName evidence="1">Uncharacterized protein</fullName>
    </submittedName>
</protein>